<evidence type="ECO:0000313" key="8">
    <source>
        <dbReference type="EMBL" id="WMV47025.1"/>
    </source>
</evidence>
<dbReference type="GO" id="GO:0004519">
    <property type="term" value="F:endonuclease activity"/>
    <property type="evidence" value="ECO:0007669"/>
    <property type="project" value="UniProtKB-KW"/>
</dbReference>
<keyword evidence="2" id="KW-0548">Nucleotidyltransferase</keyword>
<dbReference type="Pfam" id="PF17917">
    <property type="entry name" value="RT_RNaseH"/>
    <property type="match status" value="1"/>
</dbReference>
<feature type="domain" description="Reverse transcriptase RNase H-like" evidence="7">
    <location>
        <begin position="89"/>
        <end position="183"/>
    </location>
</feature>
<protein>
    <recommendedName>
        <fullName evidence="7">Reverse transcriptase RNase H-like domain-containing protein</fullName>
    </recommendedName>
</protein>
<evidence type="ECO:0000259" key="7">
    <source>
        <dbReference type="Pfam" id="PF17917"/>
    </source>
</evidence>
<dbReference type="InterPro" id="IPR041373">
    <property type="entry name" value="RT_RNaseH"/>
</dbReference>
<evidence type="ECO:0000256" key="6">
    <source>
        <dbReference type="ARBA" id="ARBA00022918"/>
    </source>
</evidence>
<evidence type="ECO:0000256" key="5">
    <source>
        <dbReference type="ARBA" id="ARBA00022801"/>
    </source>
</evidence>
<keyword evidence="3" id="KW-0540">Nuclease</keyword>
<dbReference type="GO" id="GO:0003964">
    <property type="term" value="F:RNA-directed DNA polymerase activity"/>
    <property type="evidence" value="ECO:0007669"/>
    <property type="project" value="UniProtKB-KW"/>
</dbReference>
<keyword evidence="5" id="KW-0378">Hydrolase</keyword>
<evidence type="ECO:0000256" key="4">
    <source>
        <dbReference type="ARBA" id="ARBA00022759"/>
    </source>
</evidence>
<dbReference type="AlphaFoldDB" id="A0AAF0UJR5"/>
<dbReference type="GO" id="GO:0016787">
    <property type="term" value="F:hydrolase activity"/>
    <property type="evidence" value="ECO:0007669"/>
    <property type="project" value="UniProtKB-KW"/>
</dbReference>
<evidence type="ECO:0000256" key="3">
    <source>
        <dbReference type="ARBA" id="ARBA00022722"/>
    </source>
</evidence>
<keyword evidence="6" id="KW-0695">RNA-directed DNA polymerase</keyword>
<reference evidence="8" key="1">
    <citation type="submission" date="2023-08" db="EMBL/GenBank/DDBJ databases">
        <title>A de novo genome assembly of Solanum verrucosum Schlechtendal, a Mexican diploid species geographically isolated from the other diploid A-genome species in potato relatives.</title>
        <authorList>
            <person name="Hosaka K."/>
        </authorList>
    </citation>
    <scope>NUCLEOTIDE SEQUENCE</scope>
    <source>
        <tissue evidence="8">Young leaves</tissue>
    </source>
</reference>
<evidence type="ECO:0000313" key="9">
    <source>
        <dbReference type="Proteomes" id="UP001234989"/>
    </source>
</evidence>
<dbReference type="InterPro" id="IPR043502">
    <property type="entry name" value="DNA/RNA_pol_sf"/>
</dbReference>
<dbReference type="PANTHER" id="PTHR34072">
    <property type="entry name" value="ENZYMATIC POLYPROTEIN-RELATED"/>
    <property type="match status" value="1"/>
</dbReference>
<gene>
    <name evidence="8" type="ORF">MTR67_040410</name>
</gene>
<keyword evidence="1" id="KW-0808">Transferase</keyword>
<dbReference type="Proteomes" id="UP001234989">
    <property type="component" value="Chromosome 9"/>
</dbReference>
<evidence type="ECO:0000256" key="2">
    <source>
        <dbReference type="ARBA" id="ARBA00022695"/>
    </source>
</evidence>
<evidence type="ECO:0000256" key="1">
    <source>
        <dbReference type="ARBA" id="ARBA00022679"/>
    </source>
</evidence>
<keyword evidence="4" id="KW-0255">Endonuclease</keyword>
<sequence length="244" mass="27916">MVLLGEILALAQQPSVRNENGDVIGVKGIKLPDSSNIVTEVIAIREGLKFCIDMQLTPVIIETGSLTMELKTRLTTALVLTLPEGIEGFVIHCDASKGRLGCVLMQKGKVIAYAFDQLKIHEWNYVTHDLKLAAIAFALKIWFHYLFNVHVDVFTDHKSLQYVFSQKELNLRQMRWLALFKDYDMSILYYPGSQVENQKVASVKVLWRNQFFEKAIWEAEKDMKTRYSHLFFFDLVPVPGINSS</sequence>
<dbReference type="SUPFAM" id="SSF56672">
    <property type="entry name" value="DNA/RNA polymerases"/>
    <property type="match status" value="1"/>
</dbReference>
<organism evidence="8 9">
    <name type="scientific">Solanum verrucosum</name>
    <dbReference type="NCBI Taxonomy" id="315347"/>
    <lineage>
        <taxon>Eukaryota</taxon>
        <taxon>Viridiplantae</taxon>
        <taxon>Streptophyta</taxon>
        <taxon>Embryophyta</taxon>
        <taxon>Tracheophyta</taxon>
        <taxon>Spermatophyta</taxon>
        <taxon>Magnoliopsida</taxon>
        <taxon>eudicotyledons</taxon>
        <taxon>Gunneridae</taxon>
        <taxon>Pentapetalae</taxon>
        <taxon>asterids</taxon>
        <taxon>lamiids</taxon>
        <taxon>Solanales</taxon>
        <taxon>Solanaceae</taxon>
        <taxon>Solanoideae</taxon>
        <taxon>Solaneae</taxon>
        <taxon>Solanum</taxon>
    </lineage>
</organism>
<dbReference type="CDD" id="cd09274">
    <property type="entry name" value="RNase_HI_RT_Ty3"/>
    <property type="match status" value="1"/>
</dbReference>
<proteinExistence type="predicted"/>
<dbReference type="EMBL" id="CP133620">
    <property type="protein sequence ID" value="WMV47025.1"/>
    <property type="molecule type" value="Genomic_DNA"/>
</dbReference>
<keyword evidence="9" id="KW-1185">Reference proteome</keyword>
<dbReference type="PANTHER" id="PTHR34072:SF52">
    <property type="entry name" value="RIBONUCLEASE H"/>
    <property type="match status" value="1"/>
</dbReference>
<name>A0AAF0UJR5_SOLVR</name>
<accession>A0AAF0UJR5</accession>